<evidence type="ECO:0000313" key="3">
    <source>
        <dbReference type="Proteomes" id="UP000078284"/>
    </source>
</evidence>
<reference evidence="3" key="1">
    <citation type="journal article" date="2016" name="Proc. Natl. Acad. Sci. U.S.A.">
        <title>Chromosome-level assembly of Arabidopsis thaliana Ler reveals the extent of translocation and inversion polymorphisms.</title>
        <authorList>
            <person name="Zapata L."/>
            <person name="Ding J."/>
            <person name="Willing E.M."/>
            <person name="Hartwig B."/>
            <person name="Bezdan D."/>
            <person name="Jiao W.B."/>
            <person name="Patel V."/>
            <person name="Velikkakam James G."/>
            <person name="Koornneef M."/>
            <person name="Ossowski S."/>
            <person name="Schneeberger K."/>
        </authorList>
    </citation>
    <scope>NUCLEOTIDE SEQUENCE [LARGE SCALE GENOMIC DNA]</scope>
    <source>
        <strain evidence="3">cv. Landsberg erecta</strain>
    </source>
</reference>
<evidence type="ECO:0000256" key="1">
    <source>
        <dbReference type="SAM" id="MobiDB-lite"/>
    </source>
</evidence>
<sequence>MRDSVARTPFPRNGKKEPSTRRTGKEEPSQVDSGEGAYDPPRPPEDRTQRFITCALLEWNPTLRGRGRPSPENPERKEEGYFKLLSGVRPRRPAIRKSLPVVPTGTVLAPRSTFHLKEGSPSPLLNRTFLSLKLFRIRSFFTGFT</sequence>
<feature type="compositionally biased region" description="Basic and acidic residues" evidence="1">
    <location>
        <begin position="14"/>
        <end position="28"/>
    </location>
</feature>
<feature type="region of interest" description="Disordered" evidence="1">
    <location>
        <begin position="1"/>
        <end position="49"/>
    </location>
</feature>
<dbReference type="EMBL" id="LUHQ01000021">
    <property type="protein sequence ID" value="OAO89154.1"/>
    <property type="molecule type" value="Genomic_DNA"/>
</dbReference>
<accession>A0A178U7C7</accession>
<keyword evidence="2" id="KW-0496">Mitochondrion</keyword>
<evidence type="ECO:0000313" key="2">
    <source>
        <dbReference type="EMBL" id="OAO89154.1"/>
    </source>
</evidence>
<name>A0A178U7C7_ARATH</name>
<comment type="caution">
    <text evidence="2">The sequence shown here is derived from an EMBL/GenBank/DDBJ whole genome shotgun (WGS) entry which is preliminary data.</text>
</comment>
<proteinExistence type="predicted"/>
<dbReference type="Proteomes" id="UP000078284">
    <property type="component" value="Unassembled WGS sequence"/>
</dbReference>
<gene>
    <name evidence="2" type="ORF">AXX17_ATUG04030</name>
</gene>
<organism evidence="2 3">
    <name type="scientific">Arabidopsis thaliana</name>
    <name type="common">Mouse-ear cress</name>
    <dbReference type="NCBI Taxonomy" id="3702"/>
    <lineage>
        <taxon>Eukaryota</taxon>
        <taxon>Viridiplantae</taxon>
        <taxon>Streptophyta</taxon>
        <taxon>Embryophyta</taxon>
        <taxon>Tracheophyta</taxon>
        <taxon>Spermatophyta</taxon>
        <taxon>Magnoliopsida</taxon>
        <taxon>eudicotyledons</taxon>
        <taxon>Gunneridae</taxon>
        <taxon>Pentapetalae</taxon>
        <taxon>rosids</taxon>
        <taxon>malvids</taxon>
        <taxon>Brassicales</taxon>
        <taxon>Brassicaceae</taxon>
        <taxon>Camelineae</taxon>
        <taxon>Arabidopsis</taxon>
    </lineage>
</organism>
<geneLocation type="mitochondrion" evidence="2"/>
<dbReference type="AlphaFoldDB" id="A0A178U7C7"/>
<protein>
    <submittedName>
        <fullName evidence="2">Uncharacterized protein</fullName>
    </submittedName>
</protein>